<keyword evidence="2" id="KW-0812">Transmembrane</keyword>
<accession>A0A1H1ZZ05</accession>
<protein>
    <recommendedName>
        <fullName evidence="5">Sodium:proton antiporter</fullName>
    </recommendedName>
</protein>
<dbReference type="InterPro" id="IPR046291">
    <property type="entry name" value="DUF6328"/>
</dbReference>
<proteinExistence type="predicted"/>
<evidence type="ECO:0000313" key="3">
    <source>
        <dbReference type="EMBL" id="SDT38652.1"/>
    </source>
</evidence>
<feature type="compositionally biased region" description="Low complexity" evidence="1">
    <location>
        <begin position="1"/>
        <end position="14"/>
    </location>
</feature>
<evidence type="ECO:0000256" key="1">
    <source>
        <dbReference type="SAM" id="MobiDB-lite"/>
    </source>
</evidence>
<gene>
    <name evidence="3" type="ORF">SAMN04488543_4087</name>
</gene>
<dbReference type="AlphaFoldDB" id="A0A1H1ZZ05"/>
<feature type="transmembrane region" description="Helical" evidence="2">
    <location>
        <begin position="112"/>
        <end position="136"/>
    </location>
</feature>
<name>A0A1H1ZZ05_9ACTN</name>
<evidence type="ECO:0008006" key="5">
    <source>
        <dbReference type="Google" id="ProtNLM"/>
    </source>
</evidence>
<sequence length="176" mass="18839">MSDGSSASDPAGSDDAGDGRHETPEERLDRNWVDILQELRVTQTGTQVLTGFLLAIAFQPAFADLERYQQRIYLVVVVVAVLTVALGLAPVSLHRALFRQRVKQLVVRLGHVILRLVLLGVGLVLVGTVLLVFDVVAGLRPALVAAGVTAAVVAGIGVLPALVLRVRPTGSRRRRV</sequence>
<keyword evidence="4" id="KW-1185">Reference proteome</keyword>
<dbReference type="Proteomes" id="UP000199092">
    <property type="component" value="Chromosome I"/>
</dbReference>
<dbReference type="Pfam" id="PF19853">
    <property type="entry name" value="DUF6328"/>
    <property type="match status" value="1"/>
</dbReference>
<reference evidence="3 4" key="1">
    <citation type="submission" date="2016-10" db="EMBL/GenBank/DDBJ databases">
        <authorList>
            <person name="de Groot N.N."/>
        </authorList>
    </citation>
    <scope>NUCLEOTIDE SEQUENCE [LARGE SCALE GENOMIC DNA]</scope>
    <source>
        <strain evidence="3 4">DSM 21741</strain>
    </source>
</reference>
<keyword evidence="2" id="KW-0472">Membrane</keyword>
<feature type="region of interest" description="Disordered" evidence="1">
    <location>
        <begin position="1"/>
        <end position="25"/>
    </location>
</feature>
<feature type="transmembrane region" description="Helical" evidence="2">
    <location>
        <begin position="72"/>
        <end position="91"/>
    </location>
</feature>
<dbReference type="EMBL" id="LT629749">
    <property type="protein sequence ID" value="SDT38652.1"/>
    <property type="molecule type" value="Genomic_DNA"/>
</dbReference>
<organism evidence="3 4">
    <name type="scientific">Friedmanniella luteola</name>
    <dbReference type="NCBI Taxonomy" id="546871"/>
    <lineage>
        <taxon>Bacteria</taxon>
        <taxon>Bacillati</taxon>
        <taxon>Actinomycetota</taxon>
        <taxon>Actinomycetes</taxon>
        <taxon>Propionibacteriales</taxon>
        <taxon>Nocardioidaceae</taxon>
        <taxon>Friedmanniella</taxon>
    </lineage>
</organism>
<keyword evidence="2" id="KW-1133">Transmembrane helix</keyword>
<dbReference type="OrthoDB" id="3625784at2"/>
<dbReference type="RefSeq" id="WP_091415524.1">
    <property type="nucleotide sequence ID" value="NZ_LT629749.1"/>
</dbReference>
<dbReference type="STRING" id="546871.SAMN04488543_4087"/>
<feature type="transmembrane region" description="Helical" evidence="2">
    <location>
        <begin position="142"/>
        <end position="164"/>
    </location>
</feature>
<evidence type="ECO:0000313" key="4">
    <source>
        <dbReference type="Proteomes" id="UP000199092"/>
    </source>
</evidence>
<evidence type="ECO:0000256" key="2">
    <source>
        <dbReference type="SAM" id="Phobius"/>
    </source>
</evidence>